<keyword evidence="2" id="KW-1185">Reference proteome</keyword>
<dbReference type="EMBL" id="JAULSV010000005">
    <property type="protein sequence ID" value="KAK0643072.1"/>
    <property type="molecule type" value="Genomic_DNA"/>
</dbReference>
<dbReference type="InterPro" id="IPR012340">
    <property type="entry name" value="NA-bd_OB-fold"/>
</dbReference>
<dbReference type="AlphaFoldDB" id="A0AA40CLR0"/>
<gene>
    <name evidence="1" type="ORF">B0T16DRAFT_354465</name>
</gene>
<proteinExistence type="predicted"/>
<reference evidence="1" key="1">
    <citation type="submission" date="2023-06" db="EMBL/GenBank/DDBJ databases">
        <title>Genome-scale phylogeny and comparative genomics of the fungal order Sordariales.</title>
        <authorList>
            <consortium name="Lawrence Berkeley National Laboratory"/>
            <person name="Hensen N."/>
            <person name="Bonometti L."/>
            <person name="Westerberg I."/>
            <person name="Brannstrom I.O."/>
            <person name="Guillou S."/>
            <person name="Cros-Aarteil S."/>
            <person name="Calhoun S."/>
            <person name="Haridas S."/>
            <person name="Kuo A."/>
            <person name="Mondo S."/>
            <person name="Pangilinan J."/>
            <person name="Riley R."/>
            <person name="Labutti K."/>
            <person name="Andreopoulos B."/>
            <person name="Lipzen A."/>
            <person name="Chen C."/>
            <person name="Yanf M."/>
            <person name="Daum C."/>
            <person name="Ng V."/>
            <person name="Clum A."/>
            <person name="Steindorff A."/>
            <person name="Ohm R."/>
            <person name="Martin F."/>
            <person name="Silar P."/>
            <person name="Natvig D."/>
            <person name="Lalanne C."/>
            <person name="Gautier V."/>
            <person name="Ament-Velasquez S.L."/>
            <person name="Kruys A."/>
            <person name="Hutchinson M.I."/>
            <person name="Powell A.J."/>
            <person name="Barry K."/>
            <person name="Miller A.N."/>
            <person name="Grigoriev I.V."/>
            <person name="Debuchy R."/>
            <person name="Gladieux P."/>
            <person name="Thoren M.H."/>
            <person name="Johannesson H."/>
        </authorList>
    </citation>
    <scope>NUCLEOTIDE SEQUENCE</scope>
    <source>
        <strain evidence="1">SMH2532-1</strain>
    </source>
</reference>
<organism evidence="1 2">
    <name type="scientific">Cercophora newfieldiana</name>
    <dbReference type="NCBI Taxonomy" id="92897"/>
    <lineage>
        <taxon>Eukaryota</taxon>
        <taxon>Fungi</taxon>
        <taxon>Dikarya</taxon>
        <taxon>Ascomycota</taxon>
        <taxon>Pezizomycotina</taxon>
        <taxon>Sordariomycetes</taxon>
        <taxon>Sordariomycetidae</taxon>
        <taxon>Sordariales</taxon>
        <taxon>Lasiosphaeriaceae</taxon>
        <taxon>Cercophora</taxon>
    </lineage>
</organism>
<protein>
    <submittedName>
        <fullName evidence="1">Uncharacterized protein</fullName>
    </submittedName>
</protein>
<name>A0AA40CLR0_9PEZI</name>
<dbReference type="Gene3D" id="2.40.50.140">
    <property type="entry name" value="Nucleic acid-binding proteins"/>
    <property type="match status" value="1"/>
</dbReference>
<dbReference type="Proteomes" id="UP001174936">
    <property type="component" value="Unassembled WGS sequence"/>
</dbReference>
<evidence type="ECO:0000313" key="1">
    <source>
        <dbReference type="EMBL" id="KAK0643072.1"/>
    </source>
</evidence>
<sequence length="374" mass="41270">MHRSNCWQQASTTSASSLESWSQSGQATWLSTPRRFRSGYPLSPPLLLSTRVNLHPLASSSIGNCLNSGHEGTPDPRILLCVSSVGPRKIVRPKATPDNMEVADLELIEVNVFDETDSCVLRLWQDKIPSAKAWIPSQTILLITNPRCRPADKKHPTPELSLGITSMVEVDPSFPEAHWLRKMAMNRTKKESVYIPFPEDLWDAETAMNGPDRTAFTLADIDELARESPTRIFTGTLNVMILGVKIAENSRKTQLCCTECCGFPLYANRPQATCKNCLGERTLALNPRIVGPLADESGCIAAGKLIWSEKAWTELLFGTGSYIKEGDSGYAGCSWKGLTALDSNALRSVEEQLQYSRITLVFGWSPEVGRLSVL</sequence>
<dbReference type="GO" id="GO:0008310">
    <property type="term" value="F:single-stranded DNA 3'-5' DNA exonuclease activity"/>
    <property type="evidence" value="ECO:0007669"/>
    <property type="project" value="TreeGrafter"/>
</dbReference>
<dbReference type="GO" id="GO:0003697">
    <property type="term" value="F:single-stranded DNA binding"/>
    <property type="evidence" value="ECO:0007669"/>
    <property type="project" value="TreeGrafter"/>
</dbReference>
<feature type="non-terminal residue" evidence="1">
    <location>
        <position position="374"/>
    </location>
</feature>
<dbReference type="PANTHER" id="PTHR21166">
    <property type="entry name" value="CELL DIVISION CONTROL PROTEIN 24 OB DOMAIN-CONTAINING PROTEIN-RELATED"/>
    <property type="match status" value="1"/>
</dbReference>
<dbReference type="PANTHER" id="PTHR21166:SF2">
    <property type="entry name" value="CELL DIVISION CONTROL PROTEIN 24 OB DOMAIN-CONTAINING PROTEIN-RELATED"/>
    <property type="match status" value="1"/>
</dbReference>
<evidence type="ECO:0000313" key="2">
    <source>
        <dbReference type="Proteomes" id="UP001174936"/>
    </source>
</evidence>
<dbReference type="InterPro" id="IPR052469">
    <property type="entry name" value="MEIOB"/>
</dbReference>
<dbReference type="SUPFAM" id="SSF50249">
    <property type="entry name" value="Nucleic acid-binding proteins"/>
    <property type="match status" value="1"/>
</dbReference>
<dbReference type="GO" id="GO:0000712">
    <property type="term" value="P:resolution of meiotic recombination intermediates"/>
    <property type="evidence" value="ECO:0007669"/>
    <property type="project" value="TreeGrafter"/>
</dbReference>
<accession>A0AA40CLR0</accession>
<comment type="caution">
    <text evidence="1">The sequence shown here is derived from an EMBL/GenBank/DDBJ whole genome shotgun (WGS) entry which is preliminary data.</text>
</comment>